<evidence type="ECO:0000256" key="7">
    <source>
        <dbReference type="RuleBase" id="RU363032"/>
    </source>
</evidence>
<feature type="transmembrane region" description="Helical" evidence="7">
    <location>
        <begin position="257"/>
        <end position="280"/>
    </location>
</feature>
<dbReference type="InterPro" id="IPR035906">
    <property type="entry name" value="MetI-like_sf"/>
</dbReference>
<name>A0A6J4VPU8_9BACT</name>
<feature type="domain" description="ABC transmembrane type-1" evidence="8">
    <location>
        <begin position="91"/>
        <end position="280"/>
    </location>
</feature>
<dbReference type="EMBL" id="CADCWF010000375">
    <property type="protein sequence ID" value="CAA9585100.1"/>
    <property type="molecule type" value="Genomic_DNA"/>
</dbReference>
<accession>A0A6J4VPU8</accession>
<evidence type="ECO:0000313" key="9">
    <source>
        <dbReference type="EMBL" id="CAA9585100.1"/>
    </source>
</evidence>
<comment type="similarity">
    <text evidence="7">Belongs to the binding-protein-dependent transport system permease family.</text>
</comment>
<evidence type="ECO:0000256" key="5">
    <source>
        <dbReference type="ARBA" id="ARBA00022989"/>
    </source>
</evidence>
<feature type="transmembrane region" description="Helical" evidence="7">
    <location>
        <begin position="130"/>
        <end position="151"/>
    </location>
</feature>
<reference evidence="9" key="1">
    <citation type="submission" date="2020-02" db="EMBL/GenBank/DDBJ databases">
        <authorList>
            <person name="Meier V. D."/>
        </authorList>
    </citation>
    <scope>NUCLEOTIDE SEQUENCE</scope>
    <source>
        <strain evidence="9">AVDCRST_MAG59</strain>
    </source>
</reference>
<dbReference type="PANTHER" id="PTHR43386">
    <property type="entry name" value="OLIGOPEPTIDE TRANSPORT SYSTEM PERMEASE PROTEIN APPC"/>
    <property type="match status" value="1"/>
</dbReference>
<proteinExistence type="inferred from homology"/>
<organism evidence="9">
    <name type="scientific">uncultured Thermomicrobiales bacterium</name>
    <dbReference type="NCBI Taxonomy" id="1645740"/>
    <lineage>
        <taxon>Bacteria</taxon>
        <taxon>Pseudomonadati</taxon>
        <taxon>Thermomicrobiota</taxon>
        <taxon>Thermomicrobia</taxon>
        <taxon>Thermomicrobiales</taxon>
        <taxon>environmental samples</taxon>
    </lineage>
</organism>
<dbReference type="Pfam" id="PF00528">
    <property type="entry name" value="BPD_transp_1"/>
    <property type="match status" value="1"/>
</dbReference>
<dbReference type="AlphaFoldDB" id="A0A6J4VPU8"/>
<protein>
    <submittedName>
        <fullName evidence="9">ABC transporter, permease protein 2 (Cluster 5, nickel/peptides/opines)</fullName>
    </submittedName>
</protein>
<evidence type="ECO:0000256" key="6">
    <source>
        <dbReference type="ARBA" id="ARBA00023136"/>
    </source>
</evidence>
<evidence type="ECO:0000256" key="1">
    <source>
        <dbReference type="ARBA" id="ARBA00004651"/>
    </source>
</evidence>
<evidence type="ECO:0000256" key="2">
    <source>
        <dbReference type="ARBA" id="ARBA00022448"/>
    </source>
</evidence>
<evidence type="ECO:0000256" key="4">
    <source>
        <dbReference type="ARBA" id="ARBA00022692"/>
    </source>
</evidence>
<dbReference type="InterPro" id="IPR050366">
    <property type="entry name" value="BP-dependent_transpt_permease"/>
</dbReference>
<keyword evidence="6 7" id="KW-0472">Membrane</keyword>
<feature type="transmembrane region" description="Helical" evidence="7">
    <location>
        <begin position="157"/>
        <end position="181"/>
    </location>
</feature>
<dbReference type="InterPro" id="IPR000515">
    <property type="entry name" value="MetI-like"/>
</dbReference>
<feature type="transmembrane region" description="Helical" evidence="7">
    <location>
        <begin position="93"/>
        <end position="118"/>
    </location>
</feature>
<dbReference type="GO" id="GO:0005886">
    <property type="term" value="C:plasma membrane"/>
    <property type="evidence" value="ECO:0007669"/>
    <property type="project" value="UniProtKB-SubCell"/>
</dbReference>
<feature type="transmembrane region" description="Helical" evidence="7">
    <location>
        <begin position="212"/>
        <end position="237"/>
    </location>
</feature>
<dbReference type="Pfam" id="PF12911">
    <property type="entry name" value="OppC_N"/>
    <property type="match status" value="1"/>
</dbReference>
<dbReference type="SUPFAM" id="SSF161098">
    <property type="entry name" value="MetI-like"/>
    <property type="match status" value="1"/>
</dbReference>
<dbReference type="GO" id="GO:0055085">
    <property type="term" value="P:transmembrane transport"/>
    <property type="evidence" value="ECO:0007669"/>
    <property type="project" value="InterPro"/>
</dbReference>
<dbReference type="InterPro" id="IPR025966">
    <property type="entry name" value="OppC_N"/>
</dbReference>
<dbReference type="CDD" id="cd06261">
    <property type="entry name" value="TM_PBP2"/>
    <property type="match status" value="1"/>
</dbReference>
<keyword evidence="3" id="KW-1003">Cell membrane</keyword>
<gene>
    <name evidence="9" type="ORF">AVDCRST_MAG59-5372</name>
</gene>
<evidence type="ECO:0000256" key="3">
    <source>
        <dbReference type="ARBA" id="ARBA00022475"/>
    </source>
</evidence>
<feature type="transmembrane region" description="Helical" evidence="7">
    <location>
        <begin position="30"/>
        <end position="51"/>
    </location>
</feature>
<dbReference type="PANTHER" id="PTHR43386:SF25">
    <property type="entry name" value="PEPTIDE ABC TRANSPORTER PERMEASE PROTEIN"/>
    <property type="match status" value="1"/>
</dbReference>
<keyword evidence="2 7" id="KW-0813">Transport</keyword>
<dbReference type="PROSITE" id="PS50928">
    <property type="entry name" value="ABC_TM1"/>
    <property type="match status" value="1"/>
</dbReference>
<comment type="subcellular location">
    <subcellularLocation>
        <location evidence="1 7">Cell membrane</location>
        <topology evidence="1 7">Multi-pass membrane protein</topology>
    </subcellularLocation>
</comment>
<sequence>MAATATTLGRPAVRRTFVPPWVRRLSRNKLALAGGAVVLLVALAALFAPLISPHSPYQQYTADQLVGPSSTYPLGTDELGRDVFSRVLYGARISIQVAAISVAIGLLVGGSLGLLAAYHGGAWDLVIMRFADVLFAFPSLLLAIAVLALLGPSLANVMVAIGIIFVPIFVRVIRAAGLVIVQEQYVEASRAGGAGAVRIMLRHVLPNALPPLLVQTTLAISYAILSEASLSFLGLGAQPPEPSWGSMLSSGRGFMTFAPWTAFAPGTAIFVAVLGFNILGDGLRDVLDPRMKL</sequence>
<dbReference type="Gene3D" id="1.10.3720.10">
    <property type="entry name" value="MetI-like"/>
    <property type="match status" value="1"/>
</dbReference>
<keyword evidence="5 7" id="KW-1133">Transmembrane helix</keyword>
<evidence type="ECO:0000259" key="8">
    <source>
        <dbReference type="PROSITE" id="PS50928"/>
    </source>
</evidence>
<keyword evidence="4 7" id="KW-0812">Transmembrane</keyword>